<keyword evidence="4" id="KW-1185">Reference proteome</keyword>
<feature type="transmembrane region" description="Helical" evidence="2">
    <location>
        <begin position="141"/>
        <end position="161"/>
    </location>
</feature>
<dbReference type="STRING" id="574376.BAMA_09840"/>
<comment type="subunit">
    <text evidence="1">Component of the MPD complex composed of SpoIIM, SpoIIP and SpoIID.</text>
</comment>
<protein>
    <recommendedName>
        <fullName evidence="1">Stage II sporulation protein M</fullName>
    </recommendedName>
</protein>
<dbReference type="Proteomes" id="UP000027822">
    <property type="component" value="Unassembled WGS sequence"/>
</dbReference>
<name>A0A073K3Q1_9BACI</name>
<evidence type="ECO:0000256" key="2">
    <source>
        <dbReference type="SAM" id="Phobius"/>
    </source>
</evidence>
<dbReference type="OrthoDB" id="2065033at2"/>
<keyword evidence="2" id="KW-1133">Transmembrane helix</keyword>
<dbReference type="Pfam" id="PF01944">
    <property type="entry name" value="SpoIIM"/>
    <property type="match status" value="1"/>
</dbReference>
<evidence type="ECO:0000313" key="4">
    <source>
        <dbReference type="Proteomes" id="UP000027822"/>
    </source>
</evidence>
<sequence length="216" mass="24531">MLRKSSWQDRITHHIQEYSSLYVFVSVLFLMGVVFGAILVNSLPVNQKQELYFYLSQFFGQVSKGNFVNASEMFRESYLSHLKYIGFIWILGISIIGLPVIFILLFLKGAVVGFTVGFLVSQLGWKGLLLAFVAILPQNLVIIPIFLVMTTIAAGFSLRMIRHQFIRKVNEPLLPFFIRYTCFFLIIGALLAIASSIEAYGSPIFMKEVVETINKK</sequence>
<keyword evidence="1 2" id="KW-0472">Membrane</keyword>
<keyword evidence="1 2" id="KW-0812">Transmembrane</keyword>
<reference evidence="3 4" key="1">
    <citation type="submission" date="2014-06" db="EMBL/GenBank/DDBJ databases">
        <title>Draft genome sequence of Bacillus manliponensis JCM 15802 (MCCC 1A00708).</title>
        <authorList>
            <person name="Lai Q."/>
            <person name="Liu Y."/>
            <person name="Shao Z."/>
        </authorList>
    </citation>
    <scope>NUCLEOTIDE SEQUENCE [LARGE SCALE GENOMIC DNA]</scope>
    <source>
        <strain evidence="3 4">JCM 15802</strain>
    </source>
</reference>
<feature type="transmembrane region" description="Helical" evidence="2">
    <location>
        <begin position="21"/>
        <end position="43"/>
    </location>
</feature>
<dbReference type="RefSeq" id="WP_034635996.1">
    <property type="nucleotide sequence ID" value="NZ_CBCSJC010000001.1"/>
</dbReference>
<comment type="function">
    <text evidence="1">Required for complete septum migration and engulfment of the forespore compartment during sporulation. Required for stabilizing and recruiting of SpoIIP to the septal membrane.</text>
</comment>
<feature type="transmembrane region" description="Helical" evidence="2">
    <location>
        <begin position="114"/>
        <end position="135"/>
    </location>
</feature>
<dbReference type="InterPro" id="IPR014196">
    <property type="entry name" value="SpoIIM"/>
</dbReference>
<keyword evidence="1" id="KW-0749">Sporulation</keyword>
<dbReference type="EMBL" id="JOTN01000002">
    <property type="protein sequence ID" value="KEK21082.1"/>
    <property type="molecule type" value="Genomic_DNA"/>
</dbReference>
<dbReference type="AlphaFoldDB" id="A0A073K3Q1"/>
<organism evidence="3 4">
    <name type="scientific">Bacillus manliponensis</name>
    <dbReference type="NCBI Taxonomy" id="574376"/>
    <lineage>
        <taxon>Bacteria</taxon>
        <taxon>Bacillati</taxon>
        <taxon>Bacillota</taxon>
        <taxon>Bacilli</taxon>
        <taxon>Bacillales</taxon>
        <taxon>Bacillaceae</taxon>
        <taxon>Bacillus</taxon>
        <taxon>Bacillus cereus group</taxon>
    </lineage>
</organism>
<comment type="caution">
    <text evidence="3">The sequence shown here is derived from an EMBL/GenBank/DDBJ whole genome shotgun (WGS) entry which is preliminary data.</text>
</comment>
<dbReference type="PIRSF" id="PIRSF038973">
    <property type="entry name" value="SpoIIM"/>
    <property type="match status" value="1"/>
</dbReference>
<feature type="transmembrane region" description="Helical" evidence="2">
    <location>
        <begin position="84"/>
        <end position="107"/>
    </location>
</feature>
<keyword evidence="1" id="KW-1003">Cell membrane</keyword>
<evidence type="ECO:0000256" key="1">
    <source>
        <dbReference type="PIRNR" id="PIRNR038973"/>
    </source>
</evidence>
<evidence type="ECO:0000313" key="3">
    <source>
        <dbReference type="EMBL" id="KEK21082.1"/>
    </source>
</evidence>
<comment type="subcellular location">
    <subcellularLocation>
        <location evidence="1">Cell membrane</location>
        <topology evidence="1">Multi-pass membrane protein</topology>
    </subcellularLocation>
    <text evidence="1">Localizes to the sporulation septum and to the second division site within the mother cell. Before the start of engulfment localizes to the septal midpoint, then spreads throughout the septum prior to becoming enriched at the leading edge of the engulfing membrane, where it remains until the completion of membrane migration. Some remain partially trapped at the septum during engulfment and upon completion of engulfment become dispersed in the outer forespore membrane. Localization of the MPD complex to the septal membrane is dependent on SpoIIB.</text>
</comment>
<accession>A0A073K3Q1</accession>
<gene>
    <name evidence="3" type="ORF">BAMA_09840</name>
</gene>
<dbReference type="NCBIfam" id="TIGR02831">
    <property type="entry name" value="spo_II_M"/>
    <property type="match status" value="1"/>
</dbReference>
<dbReference type="eggNOG" id="COG1300">
    <property type="taxonomic scope" value="Bacteria"/>
</dbReference>
<feature type="transmembrane region" description="Helical" evidence="2">
    <location>
        <begin position="173"/>
        <end position="197"/>
    </location>
</feature>
<dbReference type="InterPro" id="IPR002798">
    <property type="entry name" value="SpoIIM-like"/>
</dbReference>
<dbReference type="GO" id="GO:0005886">
    <property type="term" value="C:plasma membrane"/>
    <property type="evidence" value="ECO:0007669"/>
    <property type="project" value="UniProtKB-SubCell"/>
</dbReference>
<dbReference type="GO" id="GO:0030435">
    <property type="term" value="P:sporulation resulting in formation of a cellular spore"/>
    <property type="evidence" value="ECO:0007669"/>
    <property type="project" value="UniProtKB-KW"/>
</dbReference>
<proteinExistence type="predicted"/>